<proteinExistence type="predicted"/>
<dbReference type="Proteomes" id="UP001046350">
    <property type="component" value="Chromosome"/>
</dbReference>
<organism evidence="1 2">
    <name type="scientific">Pseudomonas fakonensis</name>
    <dbReference type="NCBI Taxonomy" id="2842355"/>
    <lineage>
        <taxon>Bacteria</taxon>
        <taxon>Pseudomonadati</taxon>
        <taxon>Pseudomonadota</taxon>
        <taxon>Gammaproteobacteria</taxon>
        <taxon>Pseudomonadales</taxon>
        <taxon>Pseudomonadaceae</taxon>
        <taxon>Pseudomonas</taxon>
    </lineage>
</organism>
<evidence type="ECO:0000313" key="2">
    <source>
        <dbReference type="Proteomes" id="UP001046350"/>
    </source>
</evidence>
<protein>
    <submittedName>
        <fullName evidence="1">Type VI secretion protein</fullName>
    </submittedName>
</protein>
<sequence length="45" mass="4971">MPSRPWLIAAGLLVLLGLAGCNGNYKFNDDQYRPLGEPQVVNRGR</sequence>
<dbReference type="PROSITE" id="PS51257">
    <property type="entry name" value="PROKAR_LIPOPROTEIN"/>
    <property type="match status" value="1"/>
</dbReference>
<gene>
    <name evidence="1" type="ORF">KSS94_14555</name>
</gene>
<keyword evidence="2" id="KW-1185">Reference proteome</keyword>
<name>A0ABX8MY24_9PSED</name>
<accession>A0ABX8MY24</accession>
<evidence type="ECO:0000313" key="1">
    <source>
        <dbReference type="EMBL" id="QXH49175.1"/>
    </source>
</evidence>
<dbReference type="RefSeq" id="WP_217838799.1">
    <property type="nucleotide sequence ID" value="NZ_CP077076.1"/>
</dbReference>
<reference evidence="1" key="1">
    <citation type="journal article" date="2021" name="Microorganisms">
        <title>The Ever-Expanding Pseudomonas Genus: Description of 43 New Species and Partition of the Pseudomonas putida Group.</title>
        <authorList>
            <person name="Girard L."/>
            <person name="Lood C."/>
            <person name="Hofte M."/>
            <person name="Vandamme P."/>
            <person name="Rokni-Zadeh H."/>
            <person name="van Noort V."/>
            <person name="Lavigne R."/>
            <person name="De Mot R."/>
        </authorList>
    </citation>
    <scope>NUCLEOTIDE SEQUENCE</scope>
    <source>
        <strain evidence="1">COW40</strain>
    </source>
</reference>
<dbReference type="EMBL" id="CP077076">
    <property type="protein sequence ID" value="QXH49175.1"/>
    <property type="molecule type" value="Genomic_DNA"/>
</dbReference>